<dbReference type="PANTHER" id="PTHR34599">
    <property type="entry name" value="PEROXIDASE-RELATED"/>
    <property type="match status" value="1"/>
</dbReference>
<dbReference type="Gene3D" id="1.10.606.20">
    <property type="match status" value="1"/>
</dbReference>
<reference evidence="2" key="1">
    <citation type="submission" date="2017-08" db="EMBL/GenBank/DDBJ databases">
        <authorList>
            <person name="Varghese N."/>
            <person name="Submissions S."/>
        </authorList>
    </citation>
    <scope>NUCLEOTIDE SEQUENCE [LARGE SCALE GENOMIC DNA]</scope>
    <source>
        <strain evidence="2">USBA17B2</strain>
    </source>
</reference>
<accession>A0A285VFC9</accession>
<dbReference type="EMBL" id="OBQK01000001">
    <property type="protein sequence ID" value="SOC52278.1"/>
    <property type="molecule type" value="Genomic_DNA"/>
</dbReference>
<evidence type="ECO:0000313" key="2">
    <source>
        <dbReference type="Proteomes" id="UP000219688"/>
    </source>
</evidence>
<dbReference type="SUPFAM" id="SSF48317">
    <property type="entry name" value="Acid phosphatase/Vanadium-dependent haloperoxidase"/>
    <property type="match status" value="1"/>
</dbReference>
<dbReference type="CDD" id="cd03398">
    <property type="entry name" value="PAP2_haloperoxidase"/>
    <property type="match status" value="1"/>
</dbReference>
<keyword evidence="2" id="KW-1185">Reference proteome</keyword>
<gene>
    <name evidence="1" type="ORF">SAMN05421879_101473</name>
</gene>
<sequence length="432" mass="45792">MLAAGAVTAAVSGTTVSAAPQPVTGALSTADIDVLLEWNLLAQVETIMLRPTAHGQARGIAMVEGAVYDAVNAIDGGHQPYLLDLEALDLAPGASYDAAIATAAHHVLVSLVAEGRVAALDAAYDATLLTIPDGPGEDDGVAAGEAAAAAMLDARADDGYLAPFVFPPATEPGDWEPVPGGAYDPDPWVGGLDPFFLDNALQFRSKGPLKLTSGAYAKEFNEVKELGSLTSTTRTPDQTAAAIFWQFPPTALWNGVFRDLSVSEGLDVVDGSRLFAQVNLAAADGAIACWEEKYYWNFWRPTMAIREADTDGNRKTVADPGWKPLFDPSTATTPPLATPPFPDHPAGHGCVSGAVLHTAKTFFGTDKMAFEVRSGRFPGQPRQFSTFTDALEEVRDARVWGGIHFRTATEDGAVVGKKVARWMNDNYFQLVG</sequence>
<dbReference type="AlphaFoldDB" id="A0A285VFC9"/>
<name>A0A285VFC9_9MICO</name>
<dbReference type="Proteomes" id="UP000219688">
    <property type="component" value="Unassembled WGS sequence"/>
</dbReference>
<dbReference type="InterPro" id="IPR036938">
    <property type="entry name" value="PAP2/HPO_sf"/>
</dbReference>
<organism evidence="1 2">
    <name type="scientific">Ornithinimicrobium cerasi</name>
    <dbReference type="NCBI Taxonomy" id="2248773"/>
    <lineage>
        <taxon>Bacteria</taxon>
        <taxon>Bacillati</taxon>
        <taxon>Actinomycetota</taxon>
        <taxon>Actinomycetes</taxon>
        <taxon>Micrococcales</taxon>
        <taxon>Ornithinimicrobiaceae</taxon>
        <taxon>Ornithinimicrobium</taxon>
    </lineage>
</organism>
<dbReference type="InterPro" id="IPR052559">
    <property type="entry name" value="V-haloperoxidase"/>
</dbReference>
<proteinExistence type="predicted"/>
<evidence type="ECO:0000313" key="1">
    <source>
        <dbReference type="EMBL" id="SOC52278.1"/>
    </source>
</evidence>
<protein>
    <submittedName>
        <fullName evidence="1">PAP2 superfamily protein</fullName>
    </submittedName>
</protein>
<dbReference type="PANTHER" id="PTHR34599:SF1">
    <property type="entry name" value="PHOSPHATIDIC ACID PHOSPHATASE TYPE 2_HALOPEROXIDASE DOMAIN-CONTAINING PROTEIN"/>
    <property type="match status" value="1"/>
</dbReference>